<dbReference type="AlphaFoldDB" id="A0A343TLU2"/>
<dbReference type="RefSeq" id="WP_119819690.1">
    <property type="nucleotide sequence ID" value="NZ_CP025066.1"/>
</dbReference>
<proteinExistence type="predicted"/>
<evidence type="ECO:0000313" key="3">
    <source>
        <dbReference type="EMBL" id="AUX10064.1"/>
    </source>
</evidence>
<name>A0A343TLU2_9EURY</name>
<dbReference type="GeneID" id="37878800"/>
<dbReference type="Proteomes" id="UP000263012">
    <property type="component" value="Chromosome"/>
</dbReference>
<evidence type="ECO:0000256" key="1">
    <source>
        <dbReference type="SAM" id="MobiDB-lite"/>
    </source>
</evidence>
<feature type="region of interest" description="Disordered" evidence="1">
    <location>
        <begin position="55"/>
        <end position="114"/>
    </location>
</feature>
<dbReference type="EMBL" id="CP025066">
    <property type="protein sequence ID" value="AUX10064.1"/>
    <property type="molecule type" value="Genomic_DNA"/>
</dbReference>
<evidence type="ECO:0000259" key="2">
    <source>
        <dbReference type="Pfam" id="PF25923"/>
    </source>
</evidence>
<keyword evidence="4" id="KW-1185">Reference proteome</keyword>
<sequence>MVEVTYHCPYCGAVTGIERDGYLQDKCVTREPLEGWEYADTTGNVEDADGIEFVCLGTGSTEGDDGHHDEEGPAADRSAVDRSAADRSAVDHSAVDDPTADRDIDGPAVDRDGCGRTFYLNYVKYENGREVSHRQPEYDRPRFDFRR</sequence>
<dbReference type="OrthoDB" id="313263at2157"/>
<feature type="domain" description="DUF7969" evidence="2">
    <location>
        <begin position="3"/>
        <end position="140"/>
    </location>
</feature>
<gene>
    <name evidence="3" type="ORF">AArcSl_2442</name>
</gene>
<evidence type="ECO:0000313" key="4">
    <source>
        <dbReference type="Proteomes" id="UP000263012"/>
    </source>
</evidence>
<dbReference type="InterPro" id="IPR058275">
    <property type="entry name" value="DUF7969"/>
</dbReference>
<feature type="compositionally biased region" description="Basic and acidic residues" evidence="1">
    <location>
        <begin position="78"/>
        <end position="114"/>
    </location>
</feature>
<reference evidence="4" key="1">
    <citation type="submission" date="2017-11" db="EMBL/GenBank/DDBJ databases">
        <title>Phenotypic and genomic properties of facultatively anaerobic sulfur-reducing natronoarchaea from hypersaline soda lakes.</title>
        <authorList>
            <person name="Sorokin D.Y."/>
            <person name="Kublanov I.V."/>
            <person name="Roman P."/>
            <person name="Sinninghe Damste J.S."/>
            <person name="Golyshin P.N."/>
            <person name="Rojo D."/>
            <person name="Ciordia S."/>
            <person name="Mena M.D.C."/>
            <person name="Ferrer M."/>
            <person name="Messina E."/>
            <person name="Smedile F."/>
            <person name="La Spada G."/>
            <person name="La Cono V."/>
            <person name="Yakimov M.M."/>
        </authorList>
    </citation>
    <scope>NUCLEOTIDE SEQUENCE [LARGE SCALE GENOMIC DNA]</scope>
    <source>
        <strain evidence="4">AArc-Sl</strain>
    </source>
</reference>
<protein>
    <recommendedName>
        <fullName evidence="2">DUF7969 domain-containing protein</fullName>
    </recommendedName>
</protein>
<organism evidence="3 4">
    <name type="scientific">Halalkaliarchaeum desulfuricum</name>
    <dbReference type="NCBI Taxonomy" id="2055893"/>
    <lineage>
        <taxon>Archaea</taxon>
        <taxon>Methanobacteriati</taxon>
        <taxon>Methanobacteriota</taxon>
        <taxon>Stenosarchaea group</taxon>
        <taxon>Halobacteria</taxon>
        <taxon>Halobacteriales</taxon>
        <taxon>Haloferacaceae</taxon>
        <taxon>Halalkaliarchaeum</taxon>
    </lineage>
</organism>
<accession>A0A343TLU2</accession>
<dbReference type="KEGG" id="hdf:AArcSl_2442"/>
<dbReference type="Pfam" id="PF25923">
    <property type="entry name" value="DUF7969"/>
    <property type="match status" value="1"/>
</dbReference>